<dbReference type="AlphaFoldDB" id="A0A078K5B0"/>
<dbReference type="OrthoDB" id="270651at2759"/>
<reference evidence="3" key="4">
    <citation type="submission" date="2019-05" db="EMBL/GenBank/DDBJ databases">
        <authorList>
            <consortium name="Pathogen Informatics"/>
        </authorList>
    </citation>
    <scope>NUCLEOTIDE SEQUENCE</scope>
    <source>
        <strain evidence="3">17X</strain>
    </source>
</reference>
<dbReference type="KEGG" id="pyo:PY17X_0514400"/>
<dbReference type="RefSeq" id="XP_022811680.1">
    <property type="nucleotide sequence ID" value="XM_022955227.1"/>
</dbReference>
<evidence type="ECO:0000256" key="1">
    <source>
        <dbReference type="SAM" id="MobiDB-lite"/>
    </source>
</evidence>
<gene>
    <name evidence="3" type="ORF">PY17X_0514400</name>
    <name evidence="2" type="ORF">PYYM_0513700</name>
</gene>
<dbReference type="Proteomes" id="UP000072904">
    <property type="component" value="Chromosome 5"/>
</dbReference>
<dbReference type="VEuPathDB" id="PlasmoDB:PY17X_0514400"/>
<dbReference type="Proteomes" id="UP000072874">
    <property type="component" value="Chromosome 5"/>
</dbReference>
<dbReference type="OMA" id="CFYNINC"/>
<feature type="compositionally biased region" description="Basic and acidic residues" evidence="1">
    <location>
        <begin position="50"/>
        <end position="79"/>
    </location>
</feature>
<evidence type="ECO:0000313" key="2">
    <source>
        <dbReference type="EMBL" id="CDU16732.1"/>
    </source>
</evidence>
<sequence>MLYSRIIQNTQCSISFNYIFKKIKNGDNKISYKQFCSIIHNTNGQRKVNKLKENEANDIKENEANDIKENEANDIKENDIKEKTRENVSPDFGKSSNVLDSISKSEQDKIGKIIKNIKNVKNVKIKNETDDIVKNQECGNDVLTSEIYKKIVQEHKLYKKSKDNYRRKEIKNDFSFYKMSKERKESELISGQNEQNGCSESRTDFEKNIGNDKIETEHEYNDVGYENNLSQFECNNNENIIDQTKIDTKKNTSLLILGKKAISPNRNQKEQKYNKKNNKNGDIIEYTKDKNINNILLYNKKNNNLTIHEKKKDHFFKIFFSSKKVKIIKSQNHPIFIHLYKLATNQKYREAQEKILLTNKKIIMERQQNHITRIYTNSIDNLKDFTSYDNFILLSNKLLKKIAFLYSFKNGILAEIMHKFYYDDVGLPYLAFCFYNINCSGNEKKNTHKHTFLNLEMNQEENSNFCESKQNKTKITNDTHVQSHQNKINNLINDKNSYYKDIEYLCNGDIGTIIRSCFLLKWQCIFNINDIKMVNNKKKKQEIENEQMDEIKNCPSDKYSNMYDIYNIDFFHPFTIRASSGYLLDIPYKNTSLYELHKYAKQRKILLLKYNSQSNLYINYKKKNSEQDITFLNLISKSKGVFLIMDNCNNIEKLYTSSVSKTGINISRSYFEETEINGESFKENSHNNNNTPENNDDHIFDNIYYVNLLNNNNVDKPLELISAYTIFMYILKTNFFKHVPQSSYVCMQ</sequence>
<dbReference type="VEuPathDB" id="PlasmoDB:PY02073"/>
<dbReference type="VEuPathDB" id="PlasmoDB:PYYM_0513700"/>
<proteinExistence type="predicted"/>
<feature type="region of interest" description="Disordered" evidence="1">
    <location>
        <begin position="49"/>
        <end position="79"/>
    </location>
</feature>
<evidence type="ECO:0000313" key="5">
    <source>
        <dbReference type="Proteomes" id="UP000072904"/>
    </source>
</evidence>
<name>A0A078K5B0_PLAYE</name>
<evidence type="ECO:0000313" key="3">
    <source>
        <dbReference type="EMBL" id="VTZ74290.1"/>
    </source>
</evidence>
<reference evidence="3" key="2">
    <citation type="submission" date="2014-05" db="EMBL/GenBank/DDBJ databases">
        <authorList>
            <person name="Aslett M.A."/>
            <person name="De Silva N."/>
        </authorList>
    </citation>
    <scope>NUCLEOTIDE SEQUENCE</scope>
    <source>
        <strain evidence="3">17X</strain>
    </source>
</reference>
<dbReference type="VEuPathDB" id="PlasmoDB:Py17XNL_000504499"/>
<evidence type="ECO:0000313" key="4">
    <source>
        <dbReference type="Proteomes" id="UP000072874"/>
    </source>
</evidence>
<dbReference type="EMBL" id="LK934633">
    <property type="protein sequence ID" value="CDU16732.1"/>
    <property type="molecule type" value="Genomic_DNA"/>
</dbReference>
<dbReference type="GeneID" id="3807235"/>
<reference evidence="2" key="3">
    <citation type="submission" date="2014-05" db="EMBL/GenBank/DDBJ databases">
        <authorList>
            <person name="Aslett A.Martin."/>
            <person name="De Silva Nishadi"/>
        </authorList>
    </citation>
    <scope>NUCLEOTIDE SEQUENCE</scope>
    <source>
        <strain evidence="2">YM</strain>
    </source>
</reference>
<dbReference type="EMBL" id="LM993659">
    <property type="protein sequence ID" value="VTZ74290.1"/>
    <property type="molecule type" value="Genomic_DNA"/>
</dbReference>
<accession>A0A078K5B0</accession>
<reference evidence="4 5" key="1">
    <citation type="journal article" date="2014" name="BMC Biol.">
        <title>A comprehensive evaluation of rodent malaria parasite genomes and gene expression.</title>
        <authorList>
            <person name="Otto T.D."/>
            <person name="Bohme U."/>
            <person name="Jackson A.P."/>
            <person name="Hunt M."/>
            <person name="Franke-Fayard B."/>
            <person name="Hoeijmakers W.A."/>
            <person name="Religa A.A."/>
            <person name="Robertson L."/>
            <person name="Sanders M."/>
            <person name="Ogun S.A."/>
            <person name="Cunningham D."/>
            <person name="Erhart A."/>
            <person name="Billker O."/>
            <person name="Khan S.M."/>
            <person name="Stunnenberg H.G."/>
            <person name="Langhorne J."/>
            <person name="Holder A.A."/>
            <person name="Waters A.P."/>
            <person name="Newbold C.I."/>
            <person name="Pain A."/>
            <person name="Berriman M."/>
            <person name="Janse C.J."/>
        </authorList>
    </citation>
    <scope>NUCLEOTIDE SEQUENCE [LARGE SCALE GENOMIC DNA]</scope>
    <source>
        <strain evidence="3 4">17X</strain>
        <strain evidence="2 5">YM</strain>
    </source>
</reference>
<protein>
    <submittedName>
        <fullName evidence="2">Uncharacterized protein</fullName>
    </submittedName>
</protein>
<organism evidence="2 5">
    <name type="scientific">Plasmodium yoelii</name>
    <dbReference type="NCBI Taxonomy" id="5861"/>
    <lineage>
        <taxon>Eukaryota</taxon>
        <taxon>Sar</taxon>
        <taxon>Alveolata</taxon>
        <taxon>Apicomplexa</taxon>
        <taxon>Aconoidasida</taxon>
        <taxon>Haemosporida</taxon>
        <taxon>Plasmodiidae</taxon>
        <taxon>Plasmodium</taxon>
        <taxon>Plasmodium (Vinckeia)</taxon>
    </lineage>
</organism>